<dbReference type="GO" id="GO:0008483">
    <property type="term" value="F:transaminase activity"/>
    <property type="evidence" value="ECO:0007669"/>
    <property type="project" value="UniProtKB-KW"/>
</dbReference>
<name>A0ABD5YVR4_9EURY</name>
<dbReference type="PANTHER" id="PTHR43510">
    <property type="entry name" value="AMINOTRANSFERASE FUNCTION, HYPOTHETICAL (EUROFUNG)"/>
    <property type="match status" value="1"/>
</dbReference>
<feature type="region of interest" description="Disordered" evidence="2">
    <location>
        <begin position="23"/>
        <end position="46"/>
    </location>
</feature>
<protein>
    <recommendedName>
        <fullName evidence="1">Aminotransferase</fullName>
        <ecNumber evidence="1">2.6.1.-</ecNumber>
    </recommendedName>
</protein>
<keyword evidence="1" id="KW-0808">Transferase</keyword>
<accession>A0ABD5YVR4</accession>
<dbReference type="Pfam" id="PF00155">
    <property type="entry name" value="Aminotran_1_2"/>
    <property type="match status" value="1"/>
</dbReference>
<evidence type="ECO:0000259" key="3">
    <source>
        <dbReference type="Pfam" id="PF00155"/>
    </source>
</evidence>
<dbReference type="InterPro" id="IPR004838">
    <property type="entry name" value="NHTrfase_class1_PyrdxlP-BS"/>
</dbReference>
<dbReference type="RefSeq" id="WP_248909431.1">
    <property type="nucleotide sequence ID" value="NZ_CP109979.1"/>
</dbReference>
<dbReference type="PANTHER" id="PTHR43510:SF1">
    <property type="entry name" value="AMINOTRANSFERASE FUNCTION, HYPOTHETICAL (EUROFUNG)"/>
    <property type="match status" value="1"/>
</dbReference>
<reference evidence="4 5" key="1">
    <citation type="journal article" date="2019" name="Int. J. Syst. Evol. Microbiol.">
        <title>The Global Catalogue of Microorganisms (GCM) 10K type strain sequencing project: providing services to taxonomists for standard genome sequencing and annotation.</title>
        <authorList>
            <consortium name="The Broad Institute Genomics Platform"/>
            <consortium name="The Broad Institute Genome Sequencing Center for Infectious Disease"/>
            <person name="Wu L."/>
            <person name="Ma J."/>
        </authorList>
    </citation>
    <scope>NUCLEOTIDE SEQUENCE [LARGE SCALE GENOMIC DNA]</scope>
    <source>
        <strain evidence="4 5">RDMS1</strain>
    </source>
</reference>
<organism evidence="4 5">
    <name type="scientific">Halocatena marina</name>
    <dbReference type="NCBI Taxonomy" id="2934937"/>
    <lineage>
        <taxon>Archaea</taxon>
        <taxon>Methanobacteriati</taxon>
        <taxon>Methanobacteriota</taxon>
        <taxon>Stenosarchaea group</taxon>
        <taxon>Halobacteria</taxon>
        <taxon>Halobacteriales</taxon>
        <taxon>Natronomonadaceae</taxon>
        <taxon>Halocatena</taxon>
    </lineage>
</organism>
<dbReference type="EC" id="2.6.1.-" evidence="1"/>
<evidence type="ECO:0000256" key="1">
    <source>
        <dbReference type="RuleBase" id="RU000481"/>
    </source>
</evidence>
<dbReference type="Gene3D" id="3.90.1150.10">
    <property type="entry name" value="Aspartate Aminotransferase, domain 1"/>
    <property type="match status" value="1"/>
</dbReference>
<dbReference type="Gene3D" id="3.40.640.10">
    <property type="entry name" value="Type I PLP-dependent aspartate aminotransferase-like (Major domain)"/>
    <property type="match status" value="1"/>
</dbReference>
<dbReference type="InterPro" id="IPR004839">
    <property type="entry name" value="Aminotransferase_I/II_large"/>
</dbReference>
<dbReference type="InterPro" id="IPR015422">
    <property type="entry name" value="PyrdxlP-dep_Trfase_small"/>
</dbReference>
<comment type="similarity">
    <text evidence="1">Belongs to the class-I pyridoxal-phosphate-dependent aminotransferase family.</text>
</comment>
<keyword evidence="5" id="KW-1185">Reference proteome</keyword>
<evidence type="ECO:0000256" key="2">
    <source>
        <dbReference type="SAM" id="MobiDB-lite"/>
    </source>
</evidence>
<sequence>MNQPIAYLEWIAGRPDAAAHDLGSSDLHAVPQDSPREALDGFPDPPAETTLEEQLADVYAVRPDQIHVTAGATHANLLVMATALQFERQRDLSSRVLVETPGYEPLVKTPIGLGAEVDRIPRDTNGQLDPDTIADAADSGPVDLVVLTNRHNPSGTMTDRETLAAVADIASQSDAFCLVDEVYAPYVPTSRGERGFGGVTAAGLPNTVVTGSFTKFHGLGGLRIGWVIGPAAFVDRLSSVAWYTPVVADTSRALGRRALFNAETLTDRSRDLIERNHDLLSSFVDSRTDLTGTVPDGCPFATLACTHADGDRVTRAAWEQDLLVIPGRFFDAPERIRISLGGQTDEMKQALDVLGSVLDSL</sequence>
<dbReference type="Proteomes" id="UP001596417">
    <property type="component" value="Unassembled WGS sequence"/>
</dbReference>
<dbReference type="InterPro" id="IPR015424">
    <property type="entry name" value="PyrdxlP-dep_Trfase"/>
</dbReference>
<proteinExistence type="inferred from homology"/>
<dbReference type="EMBL" id="JBHTAX010000001">
    <property type="protein sequence ID" value="MFC7191575.1"/>
    <property type="molecule type" value="Genomic_DNA"/>
</dbReference>
<evidence type="ECO:0000313" key="4">
    <source>
        <dbReference type="EMBL" id="MFC7191575.1"/>
    </source>
</evidence>
<gene>
    <name evidence="4" type="ORF">ACFQL7_18430</name>
</gene>
<dbReference type="PROSITE" id="PS00105">
    <property type="entry name" value="AA_TRANSFER_CLASS_1"/>
    <property type="match status" value="1"/>
</dbReference>
<dbReference type="GeneID" id="76201322"/>
<comment type="cofactor">
    <cofactor evidence="1">
        <name>pyridoxal 5'-phosphate</name>
        <dbReference type="ChEBI" id="CHEBI:597326"/>
    </cofactor>
</comment>
<keyword evidence="1 4" id="KW-0032">Aminotransferase</keyword>
<dbReference type="InterPro" id="IPR015421">
    <property type="entry name" value="PyrdxlP-dep_Trfase_major"/>
</dbReference>
<feature type="domain" description="Aminotransferase class I/classII large" evidence="3">
    <location>
        <begin position="37"/>
        <end position="354"/>
    </location>
</feature>
<dbReference type="SUPFAM" id="SSF53383">
    <property type="entry name" value="PLP-dependent transferases"/>
    <property type="match status" value="1"/>
</dbReference>
<evidence type="ECO:0000313" key="5">
    <source>
        <dbReference type="Proteomes" id="UP001596417"/>
    </source>
</evidence>
<dbReference type="CDD" id="cd00609">
    <property type="entry name" value="AAT_like"/>
    <property type="match status" value="1"/>
</dbReference>
<dbReference type="AlphaFoldDB" id="A0ABD5YVR4"/>
<comment type="caution">
    <text evidence="4">The sequence shown here is derived from an EMBL/GenBank/DDBJ whole genome shotgun (WGS) entry which is preliminary data.</text>
</comment>